<evidence type="ECO:0000313" key="1">
    <source>
        <dbReference type="EMBL" id="KAK1344447.1"/>
    </source>
</evidence>
<dbReference type="SUPFAM" id="SSF55753">
    <property type="entry name" value="Actin depolymerizing proteins"/>
    <property type="match status" value="1"/>
</dbReference>
<reference evidence="1" key="1">
    <citation type="submission" date="2023-06" db="EMBL/GenBank/DDBJ databases">
        <title>Reference genome for the Northern bat (Eptesicus nilssonii), a most northern bat species.</title>
        <authorList>
            <person name="Laine V.N."/>
            <person name="Pulliainen A.T."/>
            <person name="Lilley T.M."/>
        </authorList>
    </citation>
    <scope>NUCLEOTIDE SEQUENCE</scope>
    <source>
        <strain evidence="1">BLF_Eptnil</strain>
        <tissue evidence="1">Kidney</tissue>
    </source>
</reference>
<comment type="caution">
    <text evidence="1">The sequence shown here is derived from an EMBL/GenBank/DDBJ whole genome shotgun (WGS) entry which is preliminary data.</text>
</comment>
<dbReference type="Gene3D" id="3.40.20.10">
    <property type="entry name" value="Severin"/>
    <property type="match status" value="1"/>
</dbReference>
<sequence>MKVRKSWTPEEVKKRKEILVGDVGQTGDDASATFVKMLPDKDCRCALYDATYEAMRPRRAGGPGSSPGP</sequence>
<dbReference type="Proteomes" id="UP001177744">
    <property type="component" value="Unassembled WGS sequence"/>
</dbReference>
<gene>
    <name evidence="1" type="ORF">QTO34_013141</name>
</gene>
<dbReference type="InterPro" id="IPR029006">
    <property type="entry name" value="ADF-H/Gelsolin-like_dom_sf"/>
</dbReference>
<accession>A0AA40LUK6</accession>
<proteinExistence type="predicted"/>
<protein>
    <submittedName>
        <fullName evidence="1">Uncharacterized protein</fullName>
    </submittedName>
</protein>
<evidence type="ECO:0000313" key="2">
    <source>
        <dbReference type="Proteomes" id="UP001177744"/>
    </source>
</evidence>
<name>A0AA40LUK6_CNENI</name>
<dbReference type="AlphaFoldDB" id="A0AA40LUK6"/>
<dbReference type="EMBL" id="JAULJE010000003">
    <property type="protein sequence ID" value="KAK1344447.1"/>
    <property type="molecule type" value="Genomic_DNA"/>
</dbReference>
<organism evidence="1 2">
    <name type="scientific">Cnephaeus nilssonii</name>
    <name type="common">Northern bat</name>
    <name type="synonym">Eptesicus nilssonii</name>
    <dbReference type="NCBI Taxonomy" id="3371016"/>
    <lineage>
        <taxon>Eukaryota</taxon>
        <taxon>Metazoa</taxon>
        <taxon>Chordata</taxon>
        <taxon>Craniata</taxon>
        <taxon>Vertebrata</taxon>
        <taxon>Euteleostomi</taxon>
        <taxon>Mammalia</taxon>
        <taxon>Eutheria</taxon>
        <taxon>Laurasiatheria</taxon>
        <taxon>Chiroptera</taxon>
        <taxon>Yangochiroptera</taxon>
        <taxon>Vespertilionidae</taxon>
        <taxon>Cnephaeus</taxon>
    </lineage>
</organism>
<keyword evidence="2" id="KW-1185">Reference proteome</keyword>